<dbReference type="Gene3D" id="3.40.1260.10">
    <property type="entry name" value="DsrEFH-like"/>
    <property type="match status" value="1"/>
</dbReference>
<proteinExistence type="predicted"/>
<sequence length="126" mass="13800">MLHIFTLGLDAGSQLEHCLALMGSKDALLLIEDGVYWSHPSEASGRLWAALGLANDLDPQCYQAPGEPTPAFATEPHQVMVLKADCTARGIADASLPGDAGRCFQLIDFDRFVELTEHHIQSMTWY</sequence>
<dbReference type="SUPFAM" id="SSF75169">
    <property type="entry name" value="DsrEFH-like"/>
    <property type="match status" value="1"/>
</dbReference>
<comment type="caution">
    <text evidence="1">The sequence shown here is derived from an EMBL/GenBank/DDBJ whole genome shotgun (WGS) entry which is preliminary data.</text>
</comment>
<protein>
    <recommendedName>
        <fullName evidence="3">tRNA 2-thiouridine synthesizing protein C</fullName>
    </recommendedName>
</protein>
<dbReference type="EMBL" id="BAABBO010000001">
    <property type="protein sequence ID" value="GAA3949398.1"/>
    <property type="molecule type" value="Genomic_DNA"/>
</dbReference>
<dbReference type="InterPro" id="IPR027396">
    <property type="entry name" value="DsrEFH-like"/>
</dbReference>
<evidence type="ECO:0000313" key="1">
    <source>
        <dbReference type="EMBL" id="GAA3949398.1"/>
    </source>
</evidence>
<organism evidence="1 2">
    <name type="scientific">Allohahella marinimesophila</name>
    <dbReference type="NCBI Taxonomy" id="1054972"/>
    <lineage>
        <taxon>Bacteria</taxon>
        <taxon>Pseudomonadati</taxon>
        <taxon>Pseudomonadota</taxon>
        <taxon>Gammaproteobacteria</taxon>
        <taxon>Oceanospirillales</taxon>
        <taxon>Hahellaceae</taxon>
        <taxon>Allohahella</taxon>
    </lineage>
</organism>
<keyword evidence="2" id="KW-1185">Reference proteome</keyword>
<dbReference type="InterPro" id="IPR007215">
    <property type="entry name" value="Sulphur_relay_TusB/DsrH"/>
</dbReference>
<gene>
    <name evidence="1" type="ORF">GCM10022278_05730</name>
</gene>
<evidence type="ECO:0000313" key="2">
    <source>
        <dbReference type="Proteomes" id="UP001501337"/>
    </source>
</evidence>
<dbReference type="Proteomes" id="UP001501337">
    <property type="component" value="Unassembled WGS sequence"/>
</dbReference>
<reference evidence="2" key="1">
    <citation type="journal article" date="2019" name="Int. J. Syst. Evol. Microbiol.">
        <title>The Global Catalogue of Microorganisms (GCM) 10K type strain sequencing project: providing services to taxonomists for standard genome sequencing and annotation.</title>
        <authorList>
            <consortium name="The Broad Institute Genomics Platform"/>
            <consortium name="The Broad Institute Genome Sequencing Center for Infectious Disease"/>
            <person name="Wu L."/>
            <person name="Ma J."/>
        </authorList>
    </citation>
    <scope>NUCLEOTIDE SEQUENCE [LARGE SCALE GENOMIC DNA]</scope>
    <source>
        <strain evidence="2">JCM 17555</strain>
    </source>
</reference>
<dbReference type="Pfam" id="PF04077">
    <property type="entry name" value="DsrH"/>
    <property type="match status" value="1"/>
</dbReference>
<accession>A0ABP7NKX7</accession>
<dbReference type="RefSeq" id="WP_344803076.1">
    <property type="nucleotide sequence ID" value="NZ_BAABBO010000001.1"/>
</dbReference>
<name>A0ABP7NKX7_9GAMM</name>
<evidence type="ECO:0008006" key="3">
    <source>
        <dbReference type="Google" id="ProtNLM"/>
    </source>
</evidence>